<dbReference type="InterPro" id="IPR023412">
    <property type="entry name" value="RNaseA_domain"/>
</dbReference>
<dbReference type="Pfam" id="PF00074">
    <property type="entry name" value="RnaseA"/>
    <property type="match status" value="1"/>
</dbReference>
<proteinExistence type="inferred from homology"/>
<evidence type="ECO:0000259" key="9">
    <source>
        <dbReference type="SMART" id="SM00092"/>
    </source>
</evidence>
<dbReference type="GO" id="GO:0050829">
    <property type="term" value="P:defense response to Gram-negative bacterium"/>
    <property type="evidence" value="ECO:0007669"/>
    <property type="project" value="TreeGrafter"/>
</dbReference>
<dbReference type="GO" id="GO:0050830">
    <property type="term" value="P:defense response to Gram-positive bacterium"/>
    <property type="evidence" value="ECO:0007669"/>
    <property type="project" value="TreeGrafter"/>
</dbReference>
<dbReference type="InterPro" id="IPR036816">
    <property type="entry name" value="RNaseA-like_dom_sf"/>
</dbReference>
<keyword evidence="11" id="KW-1185">Reference proteome</keyword>
<dbReference type="InterPro" id="IPR023411">
    <property type="entry name" value="RNaseA_AS"/>
</dbReference>
<dbReference type="SMART" id="SM00092">
    <property type="entry name" value="RNAse_Pc"/>
    <property type="match status" value="1"/>
</dbReference>
<evidence type="ECO:0000313" key="10">
    <source>
        <dbReference type="Ensembl" id="ENSPLAP00000004911.1"/>
    </source>
</evidence>
<protein>
    <recommendedName>
        <fullName evidence="9">Ribonuclease A-domain domain-containing protein</fullName>
    </recommendedName>
</protein>
<dbReference type="PANTHER" id="PTHR11437:SF10">
    <property type="entry name" value="ANGIOGENIN-RELATED"/>
    <property type="match status" value="1"/>
</dbReference>
<evidence type="ECO:0000313" key="11">
    <source>
        <dbReference type="Proteomes" id="UP000261500"/>
    </source>
</evidence>
<evidence type="ECO:0000256" key="1">
    <source>
        <dbReference type="ARBA" id="ARBA00004613"/>
    </source>
</evidence>
<dbReference type="GeneTree" id="ENSGT00940000168357"/>
<keyword evidence="3" id="KW-0964">Secreted</keyword>
<evidence type="ECO:0000256" key="2">
    <source>
        <dbReference type="ARBA" id="ARBA00005600"/>
    </source>
</evidence>
<reference evidence="10" key="2">
    <citation type="submission" date="2025-09" db="UniProtKB">
        <authorList>
            <consortium name="Ensembl"/>
        </authorList>
    </citation>
    <scope>IDENTIFICATION</scope>
</reference>
<dbReference type="GO" id="GO:0005576">
    <property type="term" value="C:extracellular region"/>
    <property type="evidence" value="ECO:0007669"/>
    <property type="project" value="UniProtKB-SubCell"/>
</dbReference>
<keyword evidence="6 8" id="KW-0378">Hydrolase</keyword>
<dbReference type="GO" id="GO:0004519">
    <property type="term" value="F:endonuclease activity"/>
    <property type="evidence" value="ECO:0007669"/>
    <property type="project" value="UniProtKB-KW"/>
</dbReference>
<evidence type="ECO:0000256" key="7">
    <source>
        <dbReference type="ARBA" id="ARBA00023157"/>
    </source>
</evidence>
<dbReference type="Gene3D" id="3.10.130.10">
    <property type="entry name" value="Ribonuclease A-like domain"/>
    <property type="match status" value="1"/>
</dbReference>
<reference evidence="10" key="1">
    <citation type="submission" date="2025-08" db="UniProtKB">
        <authorList>
            <consortium name="Ensembl"/>
        </authorList>
    </citation>
    <scope>IDENTIFICATION</scope>
</reference>
<feature type="domain" description="Ribonuclease A-domain" evidence="9">
    <location>
        <begin position="43"/>
        <end position="148"/>
    </location>
</feature>
<accession>A0A3B3TX10</accession>
<evidence type="ECO:0000256" key="8">
    <source>
        <dbReference type="RuleBase" id="RU000651"/>
    </source>
</evidence>
<sequence>MLVSINEEKLLSACSYHTFEIISKYLPKYFHKQLIYICVIVSLEQHVDKKMAAQKCTAVMKQKKIYDDNNVCKKTNTFILADAKEVQSVCKGQGIYNNESHYTESKKKFRVVVCTVKKQARKPKCEYNGKCLKNRVIAVSCKDGNNYVFHFLAYKKTQPNVFSSKYKQNKAITLNLLFLPAIAE</sequence>
<dbReference type="AlphaFoldDB" id="A0A3B3TX10"/>
<dbReference type="Proteomes" id="UP000261500">
    <property type="component" value="Unplaced"/>
</dbReference>
<dbReference type="SUPFAM" id="SSF54076">
    <property type="entry name" value="RNase A-like"/>
    <property type="match status" value="1"/>
</dbReference>
<keyword evidence="5 8" id="KW-0255">Endonuclease</keyword>
<dbReference type="PROSITE" id="PS00127">
    <property type="entry name" value="RNASE_PANCREATIC"/>
    <property type="match status" value="1"/>
</dbReference>
<comment type="similarity">
    <text evidence="2 8">Belongs to the pancreatic ribonuclease family.</text>
</comment>
<dbReference type="Ensembl" id="ENSPLAT00000008830.1">
    <property type="protein sequence ID" value="ENSPLAP00000004911.1"/>
    <property type="gene ID" value="ENSPLAG00000006697.1"/>
</dbReference>
<evidence type="ECO:0000256" key="4">
    <source>
        <dbReference type="ARBA" id="ARBA00022722"/>
    </source>
</evidence>
<dbReference type="GO" id="GO:0001525">
    <property type="term" value="P:angiogenesis"/>
    <property type="evidence" value="ECO:0007669"/>
    <property type="project" value="TreeGrafter"/>
</dbReference>
<organism evidence="10 11">
    <name type="scientific">Poecilia latipinna</name>
    <name type="common">sailfin molly</name>
    <dbReference type="NCBI Taxonomy" id="48699"/>
    <lineage>
        <taxon>Eukaryota</taxon>
        <taxon>Metazoa</taxon>
        <taxon>Chordata</taxon>
        <taxon>Craniata</taxon>
        <taxon>Vertebrata</taxon>
        <taxon>Euteleostomi</taxon>
        <taxon>Actinopterygii</taxon>
        <taxon>Neopterygii</taxon>
        <taxon>Teleostei</taxon>
        <taxon>Neoteleostei</taxon>
        <taxon>Acanthomorphata</taxon>
        <taxon>Ovalentaria</taxon>
        <taxon>Atherinomorphae</taxon>
        <taxon>Cyprinodontiformes</taxon>
        <taxon>Poeciliidae</taxon>
        <taxon>Poeciliinae</taxon>
        <taxon>Poecilia</taxon>
    </lineage>
</organism>
<dbReference type="GO" id="GO:0004540">
    <property type="term" value="F:RNA nuclease activity"/>
    <property type="evidence" value="ECO:0007669"/>
    <property type="project" value="TreeGrafter"/>
</dbReference>
<comment type="subcellular location">
    <subcellularLocation>
        <location evidence="1">Secreted</location>
    </subcellularLocation>
</comment>
<dbReference type="PANTHER" id="PTHR11437">
    <property type="entry name" value="RIBONUCLEASE"/>
    <property type="match status" value="1"/>
</dbReference>
<dbReference type="GO" id="GO:0003676">
    <property type="term" value="F:nucleic acid binding"/>
    <property type="evidence" value="ECO:0007669"/>
    <property type="project" value="InterPro"/>
</dbReference>
<dbReference type="GO" id="GO:0016787">
    <property type="term" value="F:hydrolase activity"/>
    <property type="evidence" value="ECO:0007669"/>
    <property type="project" value="UniProtKB-KW"/>
</dbReference>
<keyword evidence="7" id="KW-1015">Disulfide bond</keyword>
<name>A0A3B3TX10_9TELE</name>
<evidence type="ECO:0000256" key="3">
    <source>
        <dbReference type="ARBA" id="ARBA00022525"/>
    </source>
</evidence>
<keyword evidence="4 8" id="KW-0540">Nuclease</keyword>
<evidence type="ECO:0000256" key="5">
    <source>
        <dbReference type="ARBA" id="ARBA00022759"/>
    </source>
</evidence>
<dbReference type="InterPro" id="IPR001427">
    <property type="entry name" value="RNaseA"/>
</dbReference>
<evidence type="ECO:0000256" key="6">
    <source>
        <dbReference type="ARBA" id="ARBA00022801"/>
    </source>
</evidence>